<dbReference type="InterPro" id="IPR036259">
    <property type="entry name" value="MFS_trans_sf"/>
</dbReference>
<comment type="subcellular location">
    <subcellularLocation>
        <location evidence="1">Membrane</location>
        <topology evidence="1">Multi-pass membrane protein</topology>
    </subcellularLocation>
</comment>
<feature type="transmembrane region" description="Helical" evidence="8">
    <location>
        <begin position="132"/>
        <end position="153"/>
    </location>
</feature>
<feature type="transmembrane region" description="Helical" evidence="8">
    <location>
        <begin position="374"/>
        <end position="398"/>
    </location>
</feature>
<dbReference type="EMBL" id="CBLX010000022">
    <property type="protein sequence ID" value="CDG40626.1"/>
    <property type="molecule type" value="Genomic_DNA"/>
</dbReference>
<evidence type="ECO:0000256" key="5">
    <source>
        <dbReference type="ARBA" id="ARBA00022989"/>
    </source>
</evidence>
<evidence type="ECO:0000256" key="2">
    <source>
        <dbReference type="ARBA" id="ARBA00010992"/>
    </source>
</evidence>
<evidence type="ECO:0000256" key="3">
    <source>
        <dbReference type="ARBA" id="ARBA00022448"/>
    </source>
</evidence>
<dbReference type="InterPro" id="IPR005828">
    <property type="entry name" value="MFS_sugar_transport-like"/>
</dbReference>
<dbReference type="InterPro" id="IPR050814">
    <property type="entry name" value="Myo-inositol_Transporter"/>
</dbReference>
<dbReference type="GO" id="GO:0022857">
    <property type="term" value="F:transmembrane transporter activity"/>
    <property type="evidence" value="ECO:0007669"/>
    <property type="project" value="InterPro"/>
</dbReference>
<protein>
    <submittedName>
        <fullName evidence="10">Benzoate MFS transporter BenK</fullName>
    </submittedName>
</protein>
<dbReference type="PROSITE" id="PS50850">
    <property type="entry name" value="MFS"/>
    <property type="match status" value="1"/>
</dbReference>
<name>A0A060QLB3_9PROT</name>
<keyword evidence="4 8" id="KW-0812">Transmembrane</keyword>
<keyword evidence="5 8" id="KW-1133">Transmembrane helix</keyword>
<dbReference type="PANTHER" id="PTHR48020:SF12">
    <property type="entry name" value="PROTON MYO-INOSITOL COTRANSPORTER"/>
    <property type="match status" value="1"/>
</dbReference>
<dbReference type="GO" id="GO:0016020">
    <property type="term" value="C:membrane"/>
    <property type="evidence" value="ECO:0007669"/>
    <property type="project" value="UniProtKB-SubCell"/>
</dbReference>
<dbReference type="Pfam" id="PF00083">
    <property type="entry name" value="Sugar_tr"/>
    <property type="match status" value="1"/>
</dbReference>
<evidence type="ECO:0000259" key="9">
    <source>
        <dbReference type="PROSITE" id="PS50850"/>
    </source>
</evidence>
<feature type="transmembrane region" description="Helical" evidence="8">
    <location>
        <begin position="106"/>
        <end position="126"/>
    </location>
</feature>
<accession>A0A060QLB3</accession>
<dbReference type="InterPro" id="IPR003663">
    <property type="entry name" value="Sugar/inositol_transpt"/>
</dbReference>
<evidence type="ECO:0000313" key="10">
    <source>
        <dbReference type="EMBL" id="CDG40626.1"/>
    </source>
</evidence>
<dbReference type="Proteomes" id="UP000027583">
    <property type="component" value="Unassembled WGS sequence"/>
</dbReference>
<feature type="transmembrane region" description="Helical" evidence="8">
    <location>
        <begin position="79"/>
        <end position="99"/>
    </location>
</feature>
<dbReference type="NCBIfam" id="TIGR00879">
    <property type="entry name" value="SP"/>
    <property type="match status" value="1"/>
</dbReference>
<evidence type="ECO:0000313" key="11">
    <source>
        <dbReference type="Proteomes" id="UP000027583"/>
    </source>
</evidence>
<evidence type="ECO:0000256" key="7">
    <source>
        <dbReference type="RuleBase" id="RU003346"/>
    </source>
</evidence>
<feature type="transmembrane region" description="Helical" evidence="8">
    <location>
        <begin position="36"/>
        <end position="54"/>
    </location>
</feature>
<dbReference type="PROSITE" id="PS00217">
    <property type="entry name" value="SUGAR_TRANSPORT_2"/>
    <property type="match status" value="1"/>
</dbReference>
<gene>
    <name evidence="10" type="ORF">ASAP_2581</name>
</gene>
<reference evidence="10 11" key="1">
    <citation type="journal article" date="2014" name="Genome Biol. Evol.">
        <title>Acetic acid bacteria genomes reveal functional traits for adaptation to life in insect guts.</title>
        <authorList>
            <person name="Chouaia B."/>
            <person name="Gaiarsa S."/>
            <person name="Crotti E."/>
            <person name="Comandatore F."/>
            <person name="Degli Esposti M."/>
            <person name="Ricci I."/>
            <person name="Alma A."/>
            <person name="Favia G."/>
            <person name="Bandi C."/>
            <person name="Daffonchio D."/>
        </authorList>
    </citation>
    <scope>NUCLEOTIDE SEQUENCE [LARGE SCALE GENOMIC DNA]</scope>
    <source>
        <strain evidence="10 11">SF2.1</strain>
    </source>
</reference>
<dbReference type="AlphaFoldDB" id="A0A060QLB3"/>
<feature type="transmembrane region" description="Helical" evidence="8">
    <location>
        <begin position="276"/>
        <end position="299"/>
    </location>
</feature>
<sequence length="501" mass="53863">MLVFSYIVMKNNSETTDAGARPHDDHPIEVSPYARYILILAAVVAAICGGLYGYDTGIISGALLLISDDFHLSSTMQEMVASAILAGAILGALAAGSFSEKYGRRACVTLVSGVFVLGALACAFSPDVWLLIISRVFLGFAVGGSTQVVPMYISELAPAEKRGTLVTMFNVAIGLGILLANIIGYTEREAWGWRPMVGLAAVPAAIVFVSMFFMPKSPRWTAENEGMKRAIIELGRIRTSKKVIRKEVREMRENAESADPRNRGWKGLFRPWVRPALIAALGVAFFTQCGGLEMMIYYAPTFLRDAGFGASSALMASLGVAITYCIMTFIGCLIVDRVGRRRLMLIMGPGSIVSLIGLGIVFAMHPAAGSAGSYLVIVFLLLFMAFNSGGIQVCGWLLGAEMFPLSMRGQATSLHAATLWGSDLLVTGTALTLVQLITLGGTMWFYAAVNLASVAFIFFFVPETAGATLEDIELALHEKRFRPSKGQTRIVSEDVQEEAAA</sequence>
<feature type="transmembrane region" description="Helical" evidence="8">
    <location>
        <begin position="196"/>
        <end position="214"/>
    </location>
</feature>
<reference evidence="10 11" key="2">
    <citation type="journal article" date="2014" name="PLoS ONE">
        <title>Evolution of mitochondria reconstructed from the energy metabolism of living bacteria.</title>
        <authorList>
            <person name="Degli Esposti M."/>
            <person name="Chouaia B."/>
            <person name="Comandatore F."/>
            <person name="Crotti E."/>
            <person name="Sassera D."/>
            <person name="Lievens P.M."/>
            <person name="Daffonchio D."/>
            <person name="Bandi C."/>
        </authorList>
    </citation>
    <scope>NUCLEOTIDE SEQUENCE [LARGE SCALE GENOMIC DNA]</scope>
    <source>
        <strain evidence="10 11">SF2.1</strain>
    </source>
</reference>
<dbReference type="Gene3D" id="1.20.1250.20">
    <property type="entry name" value="MFS general substrate transporter like domains"/>
    <property type="match status" value="1"/>
</dbReference>
<evidence type="ECO:0000256" key="4">
    <source>
        <dbReference type="ARBA" id="ARBA00022692"/>
    </source>
</evidence>
<dbReference type="PRINTS" id="PR00171">
    <property type="entry name" value="SUGRTRNSPORT"/>
</dbReference>
<proteinExistence type="inferred from homology"/>
<keyword evidence="3 7" id="KW-0813">Transport</keyword>
<feature type="transmembrane region" description="Helical" evidence="8">
    <location>
        <begin position="311"/>
        <end position="334"/>
    </location>
</feature>
<evidence type="ECO:0000256" key="1">
    <source>
        <dbReference type="ARBA" id="ARBA00004141"/>
    </source>
</evidence>
<feature type="transmembrane region" description="Helical" evidence="8">
    <location>
        <begin position="346"/>
        <end position="368"/>
    </location>
</feature>
<feature type="transmembrane region" description="Helical" evidence="8">
    <location>
        <begin position="419"/>
        <end position="437"/>
    </location>
</feature>
<evidence type="ECO:0000256" key="6">
    <source>
        <dbReference type="ARBA" id="ARBA00023136"/>
    </source>
</evidence>
<feature type="transmembrane region" description="Helical" evidence="8">
    <location>
        <begin position="443"/>
        <end position="461"/>
    </location>
</feature>
<dbReference type="InterPro" id="IPR005829">
    <property type="entry name" value="Sugar_transporter_CS"/>
</dbReference>
<dbReference type="eggNOG" id="COG2814">
    <property type="taxonomic scope" value="Bacteria"/>
</dbReference>
<evidence type="ECO:0000256" key="8">
    <source>
        <dbReference type="SAM" id="Phobius"/>
    </source>
</evidence>
<keyword evidence="6 8" id="KW-0472">Membrane</keyword>
<dbReference type="InterPro" id="IPR020846">
    <property type="entry name" value="MFS_dom"/>
</dbReference>
<feature type="transmembrane region" description="Helical" evidence="8">
    <location>
        <begin position="165"/>
        <end position="184"/>
    </location>
</feature>
<dbReference type="PANTHER" id="PTHR48020">
    <property type="entry name" value="PROTON MYO-INOSITOL COTRANSPORTER"/>
    <property type="match status" value="1"/>
</dbReference>
<feature type="domain" description="Major facilitator superfamily (MFS) profile" evidence="9">
    <location>
        <begin position="41"/>
        <end position="465"/>
    </location>
</feature>
<comment type="similarity">
    <text evidence="2 7">Belongs to the major facilitator superfamily. Sugar transporter (TC 2.A.1.1) family.</text>
</comment>
<dbReference type="SUPFAM" id="SSF103473">
    <property type="entry name" value="MFS general substrate transporter"/>
    <property type="match status" value="1"/>
</dbReference>
<comment type="caution">
    <text evidence="10">The sequence shown here is derived from an EMBL/GenBank/DDBJ whole genome shotgun (WGS) entry which is preliminary data.</text>
</comment>
<organism evidence="10 11">
    <name type="scientific">Asaia bogorensis</name>
    <dbReference type="NCBI Taxonomy" id="91915"/>
    <lineage>
        <taxon>Bacteria</taxon>
        <taxon>Pseudomonadati</taxon>
        <taxon>Pseudomonadota</taxon>
        <taxon>Alphaproteobacteria</taxon>
        <taxon>Acetobacterales</taxon>
        <taxon>Acetobacteraceae</taxon>
        <taxon>Asaia</taxon>
    </lineage>
</organism>